<keyword evidence="2" id="KW-0677">Repeat</keyword>
<dbReference type="PROSITE" id="PS51450">
    <property type="entry name" value="LRR"/>
    <property type="match status" value="1"/>
</dbReference>
<dbReference type="Proteomes" id="UP000789901">
    <property type="component" value="Unassembled WGS sequence"/>
</dbReference>
<dbReference type="SUPFAM" id="SSF52058">
    <property type="entry name" value="L domain-like"/>
    <property type="match status" value="1"/>
</dbReference>
<comment type="caution">
    <text evidence="3">The sequence shown here is derived from an EMBL/GenBank/DDBJ whole genome shotgun (WGS) entry which is preliminary data.</text>
</comment>
<accession>A0ABM8VZS0</accession>
<dbReference type="EMBL" id="CAJVQB010000425">
    <property type="protein sequence ID" value="CAG8488149.1"/>
    <property type="molecule type" value="Genomic_DNA"/>
</dbReference>
<proteinExistence type="predicted"/>
<gene>
    <name evidence="3" type="ORF">GMARGA_LOCUS1585</name>
</gene>
<evidence type="ECO:0000313" key="4">
    <source>
        <dbReference type="Proteomes" id="UP000789901"/>
    </source>
</evidence>
<evidence type="ECO:0000256" key="2">
    <source>
        <dbReference type="ARBA" id="ARBA00022737"/>
    </source>
</evidence>
<dbReference type="InterPro" id="IPR032675">
    <property type="entry name" value="LRR_dom_sf"/>
</dbReference>
<protein>
    <submittedName>
        <fullName evidence="3">15915_t:CDS:1</fullName>
    </submittedName>
</protein>
<reference evidence="3 4" key="1">
    <citation type="submission" date="2021-06" db="EMBL/GenBank/DDBJ databases">
        <authorList>
            <person name="Kallberg Y."/>
            <person name="Tangrot J."/>
            <person name="Rosling A."/>
        </authorList>
    </citation>
    <scope>NUCLEOTIDE SEQUENCE [LARGE SCALE GENOMIC DNA]</scope>
    <source>
        <strain evidence="3 4">120-4 pot B 10/14</strain>
    </source>
</reference>
<name>A0ABM8VZS0_GIGMA</name>
<evidence type="ECO:0000313" key="3">
    <source>
        <dbReference type="EMBL" id="CAG8488149.1"/>
    </source>
</evidence>
<dbReference type="InterPro" id="IPR001611">
    <property type="entry name" value="Leu-rich_rpt"/>
</dbReference>
<keyword evidence="1" id="KW-0433">Leucine-rich repeat</keyword>
<sequence length="302" mass="35133">MHLLEYLKTHLIPKDEKDRGKFIVISHVESMQKRYGDFVKLFGRDESWIEQLKLIERGELDLTKYLDLEVILIQACFLKSRLTKLNVASCSRLVDLSLPGNQLTDLDLANCCNLKELNISKNQFTSLDFLKLLPNPEKLEILNVSDNCIQPTTLDFVRPFLNLKNLSVGNDDRCFHDTHWHRLDGYYKSETYINVFGSPPLRYFGSQYYNHIYDSLEPLKNLSQLKLLNIDNTDIDSGLEYLPDSIEKFWCSGPYNDGEKNIYTKVKTIRGELEKYGEWTSKDCKGYAALLKLWKIDNLKAK</sequence>
<keyword evidence="4" id="KW-1185">Reference proteome</keyword>
<dbReference type="Gene3D" id="3.80.10.10">
    <property type="entry name" value="Ribonuclease Inhibitor"/>
    <property type="match status" value="1"/>
</dbReference>
<organism evidence="3 4">
    <name type="scientific">Gigaspora margarita</name>
    <dbReference type="NCBI Taxonomy" id="4874"/>
    <lineage>
        <taxon>Eukaryota</taxon>
        <taxon>Fungi</taxon>
        <taxon>Fungi incertae sedis</taxon>
        <taxon>Mucoromycota</taxon>
        <taxon>Glomeromycotina</taxon>
        <taxon>Glomeromycetes</taxon>
        <taxon>Diversisporales</taxon>
        <taxon>Gigasporaceae</taxon>
        <taxon>Gigaspora</taxon>
    </lineage>
</organism>
<dbReference type="PANTHER" id="PTHR15454">
    <property type="entry name" value="NISCHARIN RELATED"/>
    <property type="match status" value="1"/>
</dbReference>
<dbReference type="PANTHER" id="PTHR15454:SF56">
    <property type="entry name" value="PROTEIN PHOSPHATASE 1 REGULATORY SUBUNIT 7-RELATED"/>
    <property type="match status" value="1"/>
</dbReference>
<evidence type="ECO:0000256" key="1">
    <source>
        <dbReference type="ARBA" id="ARBA00022614"/>
    </source>
</evidence>